<reference evidence="2 5" key="1">
    <citation type="journal article" date="2011" name="Nature">
        <title>The Medicago genome provides insight into the evolution of rhizobial symbioses.</title>
        <authorList>
            <person name="Young N.D."/>
            <person name="Debelle F."/>
            <person name="Oldroyd G.E."/>
            <person name="Geurts R."/>
            <person name="Cannon S.B."/>
            <person name="Udvardi M.K."/>
            <person name="Benedito V.A."/>
            <person name="Mayer K.F."/>
            <person name="Gouzy J."/>
            <person name="Schoof H."/>
            <person name="Van de Peer Y."/>
            <person name="Proost S."/>
            <person name="Cook D.R."/>
            <person name="Meyers B.C."/>
            <person name="Spannagl M."/>
            <person name="Cheung F."/>
            <person name="De Mita S."/>
            <person name="Krishnakumar V."/>
            <person name="Gundlach H."/>
            <person name="Zhou S."/>
            <person name="Mudge J."/>
            <person name="Bharti A.K."/>
            <person name="Murray J.D."/>
            <person name="Naoumkina M.A."/>
            <person name="Rosen B."/>
            <person name="Silverstein K.A."/>
            <person name="Tang H."/>
            <person name="Rombauts S."/>
            <person name="Zhao P.X."/>
            <person name="Zhou P."/>
            <person name="Barbe V."/>
            <person name="Bardou P."/>
            <person name="Bechner M."/>
            <person name="Bellec A."/>
            <person name="Berger A."/>
            <person name="Berges H."/>
            <person name="Bidwell S."/>
            <person name="Bisseling T."/>
            <person name="Choisne N."/>
            <person name="Couloux A."/>
            <person name="Denny R."/>
            <person name="Deshpande S."/>
            <person name="Dai X."/>
            <person name="Doyle J.J."/>
            <person name="Dudez A.M."/>
            <person name="Farmer A.D."/>
            <person name="Fouteau S."/>
            <person name="Franken C."/>
            <person name="Gibelin C."/>
            <person name="Gish J."/>
            <person name="Goldstein S."/>
            <person name="Gonzalez A.J."/>
            <person name="Green P.J."/>
            <person name="Hallab A."/>
            <person name="Hartog M."/>
            <person name="Hua A."/>
            <person name="Humphray S.J."/>
            <person name="Jeong D.H."/>
            <person name="Jing Y."/>
            <person name="Jocker A."/>
            <person name="Kenton S.M."/>
            <person name="Kim D.J."/>
            <person name="Klee K."/>
            <person name="Lai H."/>
            <person name="Lang C."/>
            <person name="Lin S."/>
            <person name="Macmil S.L."/>
            <person name="Magdelenat G."/>
            <person name="Matthews L."/>
            <person name="McCorrison J."/>
            <person name="Monaghan E.L."/>
            <person name="Mun J.H."/>
            <person name="Najar F.Z."/>
            <person name="Nicholson C."/>
            <person name="Noirot C."/>
            <person name="O'Bleness M."/>
            <person name="Paule C.R."/>
            <person name="Poulain J."/>
            <person name="Prion F."/>
            <person name="Qin B."/>
            <person name="Qu C."/>
            <person name="Retzel E.F."/>
            <person name="Riddle C."/>
            <person name="Sallet E."/>
            <person name="Samain S."/>
            <person name="Samson N."/>
            <person name="Sanders I."/>
            <person name="Saurat O."/>
            <person name="Scarpelli C."/>
            <person name="Schiex T."/>
            <person name="Segurens B."/>
            <person name="Severin A.J."/>
            <person name="Sherrier D.J."/>
            <person name="Shi R."/>
            <person name="Sims S."/>
            <person name="Singer S.R."/>
            <person name="Sinharoy S."/>
            <person name="Sterck L."/>
            <person name="Viollet A."/>
            <person name="Wang B.B."/>
            <person name="Wang K."/>
            <person name="Wang M."/>
            <person name="Wang X."/>
            <person name="Warfsmann J."/>
            <person name="Weissenbach J."/>
            <person name="White D.D."/>
            <person name="White J.D."/>
            <person name="Wiley G.B."/>
            <person name="Wincker P."/>
            <person name="Xing Y."/>
            <person name="Yang L."/>
            <person name="Yao Z."/>
            <person name="Ying F."/>
            <person name="Zhai J."/>
            <person name="Zhou L."/>
            <person name="Zuber A."/>
            <person name="Denarie J."/>
            <person name="Dixon R.A."/>
            <person name="May G.D."/>
            <person name="Schwartz D.C."/>
            <person name="Rogers J."/>
            <person name="Quetier F."/>
            <person name="Town C.D."/>
            <person name="Roe B.A."/>
        </authorList>
    </citation>
    <scope>NUCLEOTIDE SEQUENCE [LARGE SCALE GENOMIC DNA]</scope>
    <source>
        <strain evidence="2">A17</strain>
        <strain evidence="4 5">cv. Jemalong A17</strain>
    </source>
</reference>
<evidence type="ECO:0000313" key="6">
    <source>
        <dbReference type="Proteomes" id="UP000265566"/>
    </source>
</evidence>
<feature type="compositionally biased region" description="Pro residues" evidence="1">
    <location>
        <begin position="64"/>
        <end position="78"/>
    </location>
</feature>
<feature type="region of interest" description="Disordered" evidence="1">
    <location>
        <begin position="61"/>
        <end position="80"/>
    </location>
</feature>
<keyword evidence="5" id="KW-1185">Reference proteome</keyword>
<dbReference type="Gramene" id="rna10007">
    <property type="protein sequence ID" value="RHN74059.1"/>
    <property type="gene ID" value="gene10007"/>
</dbReference>
<dbReference type="EMBL" id="PSQE01000002">
    <property type="protein sequence ID" value="RHN74059.1"/>
    <property type="molecule type" value="Genomic_DNA"/>
</dbReference>
<dbReference type="AlphaFoldDB" id="A0A072TG96"/>
<dbReference type="Proteomes" id="UP000002051">
    <property type="component" value="Unassembled WGS sequence"/>
</dbReference>
<reference evidence="4" key="3">
    <citation type="submission" date="2015-06" db="UniProtKB">
        <authorList>
            <consortium name="EnsemblPlants"/>
        </authorList>
    </citation>
    <scope>IDENTIFICATION</scope>
    <source>
        <strain evidence="4">cv. Jemalong A17</strain>
    </source>
</reference>
<reference evidence="3" key="5">
    <citation type="journal article" date="2018" name="Nat. Plants">
        <title>Whole-genome landscape of Medicago truncatula symbiotic genes.</title>
        <authorList>
            <person name="Pecrix Y."/>
            <person name="Gamas P."/>
            <person name="Carrere S."/>
        </authorList>
    </citation>
    <scope>NUCLEOTIDE SEQUENCE</scope>
    <source>
        <tissue evidence="3">Leaves</tissue>
    </source>
</reference>
<proteinExistence type="predicted"/>
<evidence type="ECO:0000313" key="5">
    <source>
        <dbReference type="Proteomes" id="UP000002051"/>
    </source>
</evidence>
<name>A0A072TG96_MEDTR</name>
<accession>A0A072TG96</accession>
<evidence type="ECO:0000256" key="1">
    <source>
        <dbReference type="SAM" id="MobiDB-lite"/>
    </source>
</evidence>
<dbReference type="EMBL" id="KL403105">
    <property type="protein sequence ID" value="KEH16013.1"/>
    <property type="molecule type" value="Genomic_DNA"/>
</dbReference>
<dbReference type="HOGENOM" id="CLU_1973856_0_0_1"/>
<protein>
    <submittedName>
        <fullName evidence="2 4">Uncharacterized protein</fullName>
    </submittedName>
</protein>
<evidence type="ECO:0000313" key="4">
    <source>
        <dbReference type="EnsemblPlants" id="KEH16013"/>
    </source>
</evidence>
<dbReference type="Proteomes" id="UP000265566">
    <property type="component" value="Chromosome 2"/>
</dbReference>
<reference evidence="6" key="4">
    <citation type="journal article" date="2018" name="Nat. Plants">
        <title>Whole-genome landscape of Medicago truncatula symbiotic genes.</title>
        <authorList>
            <person name="Pecrix Y."/>
            <person name="Staton S.E."/>
            <person name="Sallet E."/>
            <person name="Lelandais-Briere C."/>
            <person name="Moreau S."/>
            <person name="Carrere S."/>
            <person name="Blein T."/>
            <person name="Jardinaud M.F."/>
            <person name="Latrasse D."/>
            <person name="Zouine M."/>
            <person name="Zahm M."/>
            <person name="Kreplak J."/>
            <person name="Mayjonade B."/>
            <person name="Satge C."/>
            <person name="Perez M."/>
            <person name="Cauet S."/>
            <person name="Marande W."/>
            <person name="Chantry-Darmon C."/>
            <person name="Lopez-Roques C."/>
            <person name="Bouchez O."/>
            <person name="Berard A."/>
            <person name="Debelle F."/>
            <person name="Munos S."/>
            <person name="Bendahmane A."/>
            <person name="Berges H."/>
            <person name="Niebel A."/>
            <person name="Buitink J."/>
            <person name="Frugier F."/>
            <person name="Benhamed M."/>
            <person name="Crespi M."/>
            <person name="Gouzy J."/>
            <person name="Gamas P."/>
        </authorList>
    </citation>
    <scope>NUCLEOTIDE SEQUENCE [LARGE SCALE GENOMIC DNA]</scope>
    <source>
        <strain evidence="6">cv. Jemalong A17</strain>
    </source>
</reference>
<reference evidence="2 5" key="2">
    <citation type="journal article" date="2014" name="BMC Genomics">
        <title>An improved genome release (version Mt4.0) for the model legume Medicago truncatula.</title>
        <authorList>
            <person name="Tang H."/>
            <person name="Krishnakumar V."/>
            <person name="Bidwell S."/>
            <person name="Rosen B."/>
            <person name="Chan A."/>
            <person name="Zhou S."/>
            <person name="Gentzbittel L."/>
            <person name="Childs K.L."/>
            <person name="Yandell M."/>
            <person name="Gundlach H."/>
            <person name="Mayer K.F."/>
            <person name="Schwartz D.C."/>
            <person name="Town C.D."/>
        </authorList>
    </citation>
    <scope>GENOME REANNOTATION</scope>
    <source>
        <strain evidence="2">A17</strain>
        <strain evidence="4 5">cv. Jemalong A17</strain>
    </source>
</reference>
<gene>
    <name evidence="2" type="ORF">MTR_0380s0030</name>
    <name evidence="3" type="ORF">MtrunA17_Chr2g0305651</name>
</gene>
<evidence type="ECO:0000313" key="2">
    <source>
        <dbReference type="EMBL" id="KEH16013.1"/>
    </source>
</evidence>
<sequence>MAGTQRRTAASHSSTSQAPRSTIQILQNRTVLILKPVNHEGDDVILGTATNSRATTVLNAKTLPPSPPLSEGVPPPPLEANKVLTNRVDLLRQQNDIKMKKKNDKKRVNYPCDMAQGQSTWRCHMYC</sequence>
<organism evidence="2 5">
    <name type="scientific">Medicago truncatula</name>
    <name type="common">Barrel medic</name>
    <name type="synonym">Medicago tribuloides</name>
    <dbReference type="NCBI Taxonomy" id="3880"/>
    <lineage>
        <taxon>Eukaryota</taxon>
        <taxon>Viridiplantae</taxon>
        <taxon>Streptophyta</taxon>
        <taxon>Embryophyta</taxon>
        <taxon>Tracheophyta</taxon>
        <taxon>Spermatophyta</taxon>
        <taxon>Magnoliopsida</taxon>
        <taxon>eudicotyledons</taxon>
        <taxon>Gunneridae</taxon>
        <taxon>Pentapetalae</taxon>
        <taxon>rosids</taxon>
        <taxon>fabids</taxon>
        <taxon>Fabales</taxon>
        <taxon>Fabaceae</taxon>
        <taxon>Papilionoideae</taxon>
        <taxon>50 kb inversion clade</taxon>
        <taxon>NPAAA clade</taxon>
        <taxon>Hologalegina</taxon>
        <taxon>IRL clade</taxon>
        <taxon>Trifolieae</taxon>
        <taxon>Medicago</taxon>
    </lineage>
</organism>
<feature type="region of interest" description="Disordered" evidence="1">
    <location>
        <begin position="1"/>
        <end position="22"/>
    </location>
</feature>
<evidence type="ECO:0000313" key="3">
    <source>
        <dbReference type="EMBL" id="RHN74059.1"/>
    </source>
</evidence>
<dbReference type="EnsemblPlants" id="KEH16013">
    <property type="protein sequence ID" value="KEH16013"/>
    <property type="gene ID" value="MTR_0380s0030"/>
</dbReference>